<feature type="region of interest" description="Disordered" evidence="6">
    <location>
        <begin position="990"/>
        <end position="1096"/>
    </location>
</feature>
<dbReference type="PhylomeDB" id="R7QDA9"/>
<proteinExistence type="predicted"/>
<keyword evidence="3" id="KW-0805">Transcription regulation</keyword>
<dbReference type="PANTHER" id="PTHR13162:SF8">
    <property type="entry name" value="CCR4-NOT TRANSCRIPTION COMPLEX SUBUNIT 1"/>
    <property type="match status" value="1"/>
</dbReference>
<feature type="compositionally biased region" description="Low complexity" evidence="6">
    <location>
        <begin position="1084"/>
        <end position="1096"/>
    </location>
</feature>
<dbReference type="GO" id="GO:0017148">
    <property type="term" value="P:negative regulation of translation"/>
    <property type="evidence" value="ECO:0007669"/>
    <property type="project" value="InterPro"/>
</dbReference>
<dbReference type="Gene3D" id="1.25.40.790">
    <property type="match status" value="1"/>
</dbReference>
<dbReference type="Pfam" id="PF16417">
    <property type="entry name" value="CNOT1_TTP_bind"/>
    <property type="match status" value="1"/>
</dbReference>
<dbReference type="GO" id="GO:0000288">
    <property type="term" value="P:nuclear-transcribed mRNA catabolic process, deadenylation-dependent decay"/>
    <property type="evidence" value="ECO:0007669"/>
    <property type="project" value="TreeGrafter"/>
</dbReference>
<dbReference type="InterPro" id="IPR024557">
    <property type="entry name" value="CNOT1_dom_4"/>
</dbReference>
<feature type="region of interest" description="Disordered" evidence="6">
    <location>
        <begin position="1667"/>
        <end position="1686"/>
    </location>
</feature>
<feature type="compositionally biased region" description="Low complexity" evidence="6">
    <location>
        <begin position="1009"/>
        <end position="1027"/>
    </location>
</feature>
<dbReference type="OrthoDB" id="1933107at2759"/>
<feature type="compositionally biased region" description="Polar residues" evidence="6">
    <location>
        <begin position="1313"/>
        <end position="1325"/>
    </location>
</feature>
<feature type="region of interest" description="Disordered" evidence="6">
    <location>
        <begin position="54"/>
        <end position="79"/>
    </location>
</feature>
<dbReference type="InterPro" id="IPR032193">
    <property type="entry name" value="CNOT1_TTP_bind"/>
</dbReference>
<dbReference type="GO" id="GO:0030015">
    <property type="term" value="C:CCR4-NOT core complex"/>
    <property type="evidence" value="ECO:0007669"/>
    <property type="project" value="InterPro"/>
</dbReference>
<dbReference type="Pfam" id="PF04054">
    <property type="entry name" value="Not1"/>
    <property type="match status" value="1"/>
</dbReference>
<dbReference type="GeneID" id="17323575"/>
<comment type="subcellular location">
    <subcellularLocation>
        <location evidence="1">Nucleus</location>
    </subcellularLocation>
</comment>
<feature type="domain" description="CCR4-Not complex component Not1 C-terminal" evidence="7">
    <location>
        <begin position="1864"/>
        <end position="2214"/>
    </location>
</feature>
<feature type="compositionally biased region" description="Polar residues" evidence="6">
    <location>
        <begin position="1071"/>
        <end position="1083"/>
    </location>
</feature>
<dbReference type="PANTHER" id="PTHR13162">
    <property type="entry name" value="CCR4-NOT TRANSCRIPTION COMPLEX"/>
    <property type="match status" value="1"/>
</dbReference>
<dbReference type="Gene3D" id="1.25.40.180">
    <property type="match status" value="1"/>
</dbReference>
<feature type="domain" description="CCR4-NOT transcription complex subunit 1 HEAT repeat" evidence="11">
    <location>
        <begin position="340"/>
        <end position="466"/>
    </location>
</feature>
<dbReference type="Gramene" id="CDF36049">
    <property type="protein sequence ID" value="CDF36049"/>
    <property type="gene ID" value="CHC_T00004465001"/>
</dbReference>
<accession>R7QDA9</accession>
<dbReference type="Pfam" id="PF16418">
    <property type="entry name" value="CNOT1_HEAT"/>
    <property type="match status" value="1"/>
</dbReference>
<evidence type="ECO:0000256" key="4">
    <source>
        <dbReference type="ARBA" id="ARBA00023163"/>
    </source>
</evidence>
<gene>
    <name evidence="13" type="ORF">CHC_T00004465001</name>
</gene>
<dbReference type="KEGG" id="ccp:CHC_T00004465001"/>
<feature type="domain" description="CCR4-NOT transcription complex subunit 1-like NOT1 connector" evidence="12">
    <location>
        <begin position="1492"/>
        <end position="1665"/>
    </location>
</feature>
<dbReference type="GO" id="GO:0000932">
    <property type="term" value="C:P-body"/>
    <property type="evidence" value="ECO:0007669"/>
    <property type="project" value="TreeGrafter"/>
</dbReference>
<evidence type="ECO:0000313" key="14">
    <source>
        <dbReference type="Proteomes" id="UP000012073"/>
    </source>
</evidence>
<dbReference type="CDD" id="cd20710">
    <property type="entry name" value="NOT1_connector"/>
    <property type="match status" value="1"/>
</dbReference>
<sequence>MVSLSRLLAAAVETPPELEASAAPALLPTRDCLLPPVLPPGAVPPRLRAALGTESSTVTQFSSKPQSSTETSGAALSAPSLARLSKPPLPLQRLLEDLGPEATASRNMSSLAHTLVHFGRPSEAAVASALLFLATAGPPTEAAAVDSHMFHLFAMFCGDSENPSVGTNVQHAVAAVSSSPSEWRVDVLVHAVVAVAAQYQSPLDWRLVIRSLDADGLEKQLTQAAFVEIANAHMTGTGGSLIPGDIILDDWRHPASQICMISHALASHKYINWDILEAFEVATKEDMASPLSRIAVVEKLIELDARDLLQYALRQDPNLVLLSLTCSKPRRNVALQHKLTVTLLAPLIAAYPKSEKTLRQMWDVTPTLVESGLISMWKKDPTMLHLVYMIASDLGILDDLLRAVNSVVFSFELALLAYKEGAVNLEKWLTDLLLARGMSIVSTITTQLAAKLQIKDGQEAAQMPLDAVRLIFRCFVTVLRSDSNNTQTQDIMEGNRVETSSHPRESRDGISEAASTAAALLLPASVGPGRAPSGFPKAIEKEASSYFENLYMRSLPTGHAVELLRNYKLSNSVHDRHVFLCAMHTLFDEYRFFKKYPDRELEITGRLFGSIVNESLLEGKLQGLALTCVIDALGTTEPSPAPIGRLATFGLYALERYVSRLKEWPSYCRKILKLPRLAEVKPAIAEAAKRTLEMYHAPPPVTSVRDPSVDADTVRALVSSPVLSPQRTPVKESLLASSVIKPSPSITSNMDGSLAMSPQNLMALLGITAEEANKIVAPDDAVQDKIGFIFNNLSETTMEVKVKEMLGLLDAEYIPFFSVYVVVKRASIESNFHRLYLSMLEGMEPEAPTLFKVVYETMYKRVKVLLASDAIVTSTSERKVLKSLGSWIGALTLGRNKPVLQRDLDLKELLMDAYSRGRLTAIFPFVSKVLEASRGSRVFKTTNPWIRGILSLMKEIYSVLDLKLGMRFELRLLCKSLNVDVNKVTASELLRNRPAPDKNNNQDFNTKKPASASPLRSLPSPATSPSPELRRAYGQVGTTGRPGIPVFSLADAQSSTSANRSSSQLQRSSLHTTGGVPSTSVQPSGISSRQSGSISASDSTVIPNLANYITISPSLVVFQQNPSLKRLLPLAIDRAIREIIQPVVERSCAIAFLTTKELTLKDFANEPDLGKVRKAALQMVQQLAGSLALVTSKEPLRVSMGNQLRTMLNPVVPEQNLIEQTSQVICAANLEVGCAIIERHAKEKAARDLNEKIAPAIAARRPQHSSYSHRIPLGPEVLRVYDEFGRLPRMGATPSQHPSTAQTPRPQPVRPAQPNTAPSHLSMPSSHRADGGNIALPDSRANGSVPDEKFSDAPSAIAYPGTRPTGPSNSVADTNGQGVTTGRRTASVSVPAKEKRDSFTLVGTSLPVMAGFSELSNALTAAAGIGNAGSATHLHGTHAAGLQGMSLTGEPESLSIQQVLERFNGIYPQLTGRILEAVAAAGNKAVALGDLSLDHEIHQLWVQIPAAVKRSETADEAGMAVAQKVFKHLYEGDSTLYREVHVLILEGLRESCRRLSKELVSWLAYSEERKKLHRECIVALLKPGSLLNITNYDELLAKTIDNGRNKNALEFACFLVKRAVIDEPLATAAELYLTLETMSKVGRRDNPSLEEAPDGLVQLVDTSRKVAHQHSAANSTTGSANDNYSNSSKHLVLHQNQQQKEAIATDPVGMREAIAMCLTDWQRILESDASRRPVSERVVVTFLGHVRTNFMSTDELRKRFSRITIELVCSVTARALRSPASGVPGDLASAPYSAVDAVVPFIVALCQSDSVNVSDTISREVYTLTQFLTAVVKDLLKTSVGADLRPHFRLLSGLIADLAARTSCKMANPQVHAAIVGALSACSPLVIPGFSFSWLQLSSNKEVMPRLLMDPTSHGGNMYLHLLNTMLRFLSEYLKDPLDSLSEGIRTLYKGVLRVFLVLLHDFPEFLCDYHMAIVDVIPHCCVQLRNIVLSSFPKSMRLPDPFLPELKVDQLPAMASKPRILTDFKKSLDEGGLLTVLENYLRDPGLRRGSKPPLLKSYFVMTDGESGETRYSIPTIGAFVLYVGQVAIGRLSPGTTAVMDGPVTDWIQSLIQELDPEGQYHLFNAIVNQIRYPNCHTLYYSRLILYLFLGSSEDSVKEQITRVLVERLIASRPHPWGLLVTFVELVKNSVYNFWRQDFVRCAPEIEELFESVAKVCIGPAIQTQNSRSAVNSAFDTLSMPKVN</sequence>
<evidence type="ECO:0000256" key="2">
    <source>
        <dbReference type="ARBA" id="ARBA00022491"/>
    </source>
</evidence>
<feature type="domain" description="CCR4-NOT transcription complex subunit 1" evidence="8">
    <location>
        <begin position="1122"/>
        <end position="1261"/>
    </location>
</feature>
<feature type="compositionally biased region" description="Polar residues" evidence="6">
    <location>
        <begin position="54"/>
        <end position="71"/>
    </location>
</feature>
<evidence type="ECO:0000256" key="3">
    <source>
        <dbReference type="ARBA" id="ARBA00023015"/>
    </source>
</evidence>
<dbReference type="RefSeq" id="XP_005715868.1">
    <property type="nucleotide sequence ID" value="XM_005715811.1"/>
</dbReference>
<feature type="compositionally biased region" description="Polar residues" evidence="6">
    <location>
        <begin position="1671"/>
        <end position="1686"/>
    </location>
</feature>
<evidence type="ECO:0000259" key="8">
    <source>
        <dbReference type="Pfam" id="PF12842"/>
    </source>
</evidence>
<feature type="domain" description="CCR4-NOT transcription complex subunit 1 TTP binding" evidence="10">
    <location>
        <begin position="532"/>
        <end position="694"/>
    </location>
</feature>
<dbReference type="STRING" id="2769.R7QDA9"/>
<dbReference type="GO" id="GO:0005634">
    <property type="term" value="C:nucleus"/>
    <property type="evidence" value="ECO:0007669"/>
    <property type="project" value="UniProtKB-SubCell"/>
</dbReference>
<feature type="compositionally biased region" description="Polar residues" evidence="6">
    <location>
        <begin position="1293"/>
        <end position="1304"/>
    </location>
</feature>
<protein>
    <recommendedName>
        <fullName evidence="15">CCR4-NOT transcription complex subunit 1</fullName>
    </recommendedName>
</protein>
<dbReference type="Pfam" id="PF25097">
    <property type="entry name" value="ARM_Cnot1"/>
    <property type="match status" value="1"/>
</dbReference>
<dbReference type="InterPro" id="IPR055454">
    <property type="entry name" value="CNOT1-like_NOT1_connector"/>
</dbReference>
<evidence type="ECO:0000256" key="6">
    <source>
        <dbReference type="SAM" id="MobiDB-lite"/>
    </source>
</evidence>
<dbReference type="InterPro" id="IPR032194">
    <property type="entry name" value="CNOT1_HEAT"/>
</dbReference>
<evidence type="ECO:0000259" key="12">
    <source>
        <dbReference type="Pfam" id="PF25097"/>
    </source>
</evidence>
<dbReference type="Pfam" id="PF16415">
    <property type="entry name" value="CNOT1_CAF1_bind"/>
    <property type="match status" value="1"/>
</dbReference>
<name>R7QDA9_CHOCR</name>
<feature type="compositionally biased region" description="Polar residues" evidence="6">
    <location>
        <begin position="1365"/>
        <end position="1388"/>
    </location>
</feature>
<dbReference type="Proteomes" id="UP000012073">
    <property type="component" value="Unassembled WGS sequence"/>
</dbReference>
<evidence type="ECO:0000313" key="13">
    <source>
        <dbReference type="EMBL" id="CDF36049.1"/>
    </source>
</evidence>
<evidence type="ECO:0000259" key="9">
    <source>
        <dbReference type="Pfam" id="PF16415"/>
    </source>
</evidence>
<dbReference type="Gene3D" id="1.25.40.800">
    <property type="match status" value="1"/>
</dbReference>
<dbReference type="InterPro" id="IPR007196">
    <property type="entry name" value="CCR4-Not_Not1_C"/>
</dbReference>
<keyword evidence="4" id="KW-0804">Transcription</keyword>
<organism evidence="13 14">
    <name type="scientific">Chondrus crispus</name>
    <name type="common">Carrageen Irish moss</name>
    <name type="synonym">Polymorpha crispa</name>
    <dbReference type="NCBI Taxonomy" id="2769"/>
    <lineage>
        <taxon>Eukaryota</taxon>
        <taxon>Rhodophyta</taxon>
        <taxon>Florideophyceae</taxon>
        <taxon>Rhodymeniophycidae</taxon>
        <taxon>Gigartinales</taxon>
        <taxon>Gigartinaceae</taxon>
        <taxon>Chondrus</taxon>
    </lineage>
</organism>
<evidence type="ECO:0008006" key="15">
    <source>
        <dbReference type="Google" id="ProtNLM"/>
    </source>
</evidence>
<dbReference type="InterPro" id="IPR038535">
    <property type="entry name" value="CNOT1_TTP_bind_sf"/>
</dbReference>
<dbReference type="Pfam" id="PF12842">
    <property type="entry name" value="DUF3819"/>
    <property type="match status" value="1"/>
</dbReference>
<feature type="domain" description="CCR4-NOT transcription complex subunit 1 CAF1-binding" evidence="9">
    <location>
        <begin position="775"/>
        <end position="998"/>
    </location>
</feature>
<evidence type="ECO:0000256" key="5">
    <source>
        <dbReference type="ARBA" id="ARBA00023242"/>
    </source>
</evidence>
<evidence type="ECO:0000256" key="1">
    <source>
        <dbReference type="ARBA" id="ARBA00004123"/>
    </source>
</evidence>
<keyword evidence="14" id="KW-1185">Reference proteome</keyword>
<feature type="compositionally biased region" description="Low complexity" evidence="6">
    <location>
        <begin position="1054"/>
        <end position="1070"/>
    </location>
</feature>
<dbReference type="OMA" id="IDEYHCY"/>
<evidence type="ECO:0000259" key="11">
    <source>
        <dbReference type="Pfam" id="PF16418"/>
    </source>
</evidence>
<dbReference type="Gene3D" id="1.25.40.840">
    <property type="entry name" value="CCR4-NOT transcription complex subunit 1 TTP binding domain"/>
    <property type="match status" value="1"/>
</dbReference>
<evidence type="ECO:0000259" key="10">
    <source>
        <dbReference type="Pfam" id="PF16417"/>
    </source>
</evidence>
<feature type="region of interest" description="Disordered" evidence="6">
    <location>
        <begin position="1288"/>
        <end position="1391"/>
    </location>
</feature>
<dbReference type="GO" id="GO:0060090">
    <property type="term" value="F:molecular adaptor activity"/>
    <property type="evidence" value="ECO:0007669"/>
    <property type="project" value="TreeGrafter"/>
</dbReference>
<dbReference type="InterPro" id="IPR032191">
    <property type="entry name" value="CNOT1_CAF1_bind"/>
</dbReference>
<reference evidence="14" key="1">
    <citation type="journal article" date="2013" name="Proc. Natl. Acad. Sci. U.S.A.">
        <title>Genome structure and metabolic features in the red seaweed Chondrus crispus shed light on evolution of the Archaeplastida.</title>
        <authorList>
            <person name="Collen J."/>
            <person name="Porcel B."/>
            <person name="Carre W."/>
            <person name="Ball S.G."/>
            <person name="Chaparro C."/>
            <person name="Tonon T."/>
            <person name="Barbeyron T."/>
            <person name="Michel G."/>
            <person name="Noel B."/>
            <person name="Valentin K."/>
            <person name="Elias M."/>
            <person name="Artiguenave F."/>
            <person name="Arun A."/>
            <person name="Aury J.M."/>
            <person name="Barbosa-Neto J.F."/>
            <person name="Bothwell J.H."/>
            <person name="Bouget F.Y."/>
            <person name="Brillet L."/>
            <person name="Cabello-Hurtado F."/>
            <person name="Capella-Gutierrez S."/>
            <person name="Charrier B."/>
            <person name="Cladiere L."/>
            <person name="Cock J.M."/>
            <person name="Coelho S.M."/>
            <person name="Colleoni C."/>
            <person name="Czjzek M."/>
            <person name="Da Silva C."/>
            <person name="Delage L."/>
            <person name="Denoeud F."/>
            <person name="Deschamps P."/>
            <person name="Dittami S.M."/>
            <person name="Gabaldon T."/>
            <person name="Gachon C.M."/>
            <person name="Groisillier A."/>
            <person name="Herve C."/>
            <person name="Jabbari K."/>
            <person name="Katinka M."/>
            <person name="Kloareg B."/>
            <person name="Kowalczyk N."/>
            <person name="Labadie K."/>
            <person name="Leblanc C."/>
            <person name="Lopez P.J."/>
            <person name="McLachlan D.H."/>
            <person name="Meslet-Cladiere L."/>
            <person name="Moustafa A."/>
            <person name="Nehr Z."/>
            <person name="Nyvall Collen P."/>
            <person name="Panaud O."/>
            <person name="Partensky F."/>
            <person name="Poulain J."/>
            <person name="Rensing S.A."/>
            <person name="Rousvoal S."/>
            <person name="Samson G."/>
            <person name="Symeonidi A."/>
            <person name="Weissenbach J."/>
            <person name="Zambounis A."/>
            <person name="Wincker P."/>
            <person name="Boyen C."/>
        </authorList>
    </citation>
    <scope>NUCLEOTIDE SEQUENCE [LARGE SCALE GENOMIC DNA]</scope>
    <source>
        <strain evidence="14">cv. Stackhouse</strain>
    </source>
</reference>
<dbReference type="InterPro" id="IPR040398">
    <property type="entry name" value="Not1"/>
</dbReference>
<keyword evidence="2" id="KW-0678">Repressor</keyword>
<dbReference type="EMBL" id="HG001756">
    <property type="protein sequence ID" value="CDF36049.1"/>
    <property type="molecule type" value="Genomic_DNA"/>
</dbReference>
<evidence type="ECO:0000259" key="7">
    <source>
        <dbReference type="Pfam" id="PF04054"/>
    </source>
</evidence>
<keyword evidence="5" id="KW-0539">Nucleus</keyword>